<reference evidence="1" key="1">
    <citation type="journal article" date="2014" name="Front. Microbiol.">
        <title>High frequency of phylogenetically diverse reductive dehalogenase-homologous genes in deep subseafloor sedimentary metagenomes.</title>
        <authorList>
            <person name="Kawai M."/>
            <person name="Futagami T."/>
            <person name="Toyoda A."/>
            <person name="Takaki Y."/>
            <person name="Nishi S."/>
            <person name="Hori S."/>
            <person name="Arai W."/>
            <person name="Tsubouchi T."/>
            <person name="Morono Y."/>
            <person name="Uchiyama I."/>
            <person name="Ito T."/>
            <person name="Fujiyama A."/>
            <person name="Inagaki F."/>
            <person name="Takami H."/>
        </authorList>
    </citation>
    <scope>NUCLEOTIDE SEQUENCE</scope>
    <source>
        <strain evidence="1">Expedition CK06-06</strain>
    </source>
</reference>
<sequence length="269" mass="29176">ALPRRAVEVIDSIGLACYAPRIRARVVHTQGRPLDFNIQASVTDVAFSVGQVPLPVSKGAGEVTIEPARVIIKWLHAAHGRTPVDISGQVFINDHDLGVDVNIDAPAVEIDDELLQLLPAEAQELCRQFAPSGRLGMSMSLQRNLPGEAEGTGSYRLELRPEDMQVRYEGFPYPFRGVTGTIVVTPDGAELIELTAQDGDMWVRIDGTIEYADGLRGRGLSLTARNVPIDEELLAAVPQDLAALAERFAPGGVCDMDISRLDFQRAARS</sequence>
<feature type="non-terminal residue" evidence="1">
    <location>
        <position position="269"/>
    </location>
</feature>
<comment type="caution">
    <text evidence="1">The sequence shown here is derived from an EMBL/GenBank/DDBJ whole genome shotgun (WGS) entry which is preliminary data.</text>
</comment>
<feature type="non-terminal residue" evidence="1">
    <location>
        <position position="1"/>
    </location>
</feature>
<evidence type="ECO:0000313" key="1">
    <source>
        <dbReference type="EMBL" id="GAG09705.1"/>
    </source>
</evidence>
<organism evidence="1">
    <name type="scientific">marine sediment metagenome</name>
    <dbReference type="NCBI Taxonomy" id="412755"/>
    <lineage>
        <taxon>unclassified sequences</taxon>
        <taxon>metagenomes</taxon>
        <taxon>ecological metagenomes</taxon>
    </lineage>
</organism>
<gene>
    <name evidence="1" type="ORF">S01H1_39026</name>
</gene>
<dbReference type="EMBL" id="BARS01024591">
    <property type="protein sequence ID" value="GAG09705.1"/>
    <property type="molecule type" value="Genomic_DNA"/>
</dbReference>
<dbReference type="AlphaFoldDB" id="X0UVE7"/>
<accession>X0UVE7</accession>
<protein>
    <recommendedName>
        <fullName evidence="2">DUF3971 domain-containing protein</fullName>
    </recommendedName>
</protein>
<name>X0UVE7_9ZZZZ</name>
<proteinExistence type="predicted"/>
<evidence type="ECO:0008006" key="2">
    <source>
        <dbReference type="Google" id="ProtNLM"/>
    </source>
</evidence>